<keyword evidence="9" id="KW-1185">Reference proteome</keyword>
<reference evidence="8" key="1">
    <citation type="submission" date="2018-11" db="EMBL/GenBank/DDBJ databases">
        <authorList>
            <person name="Alioto T."/>
            <person name="Alioto T."/>
        </authorList>
    </citation>
    <scope>NUCLEOTIDE SEQUENCE</scope>
</reference>
<proteinExistence type="inferred from homology"/>
<keyword evidence="5" id="KW-0969">Cilium</keyword>
<dbReference type="SUPFAM" id="SSF52075">
    <property type="entry name" value="Outer arm dynein light chain 1"/>
    <property type="match status" value="1"/>
</dbReference>
<dbReference type="GO" id="GO:0070840">
    <property type="term" value="F:dynein complex binding"/>
    <property type="evidence" value="ECO:0007669"/>
    <property type="project" value="TreeGrafter"/>
</dbReference>
<dbReference type="Gene3D" id="3.80.10.10">
    <property type="entry name" value="Ribonuclease Inhibitor"/>
    <property type="match status" value="2"/>
</dbReference>
<dbReference type="PANTHER" id="PTHR45973:SF9">
    <property type="entry name" value="LEUCINE-RICH REPEAT-CONTAINING PROTEIN 46"/>
    <property type="match status" value="1"/>
</dbReference>
<keyword evidence="6" id="KW-0966">Cell projection</keyword>
<sequence>MPLIEEIFEDNVEIPQKEKAVKVKIEVMEDKENNINVNNVNNTKENLKSDGSGDKTEPNKNGKQNEIEKKDKDNWPRLTKAFLKQHCKDMKLYRTPHLNDVLYLHYKGIFKIESLEEYTGLRCLWLECNGLRKIENLENQKELRCLYLQQNLISDIENLEPLVWLDTLQLSNNRVKKIENISCLPKINSLYISHNRIEDVEDIEHLAECDSLSVVDLSHNKLDDPKVLEVFAAMKNLKVLNLMGNTVIRNIKNYRKNFIVKCKHLNYLDDRPVFPKDRACAEAWAEGGVEAEKEERERWINKERQKITDSVEALTKIRKANIKQKIEREMIERGEEGEVDLESVDWLTGSYKLKSDIDREQTEEEMPIITGKQAEEEEGIFSTKKNVTKDDSTRIFITDTGKEDEDDELEDLPDLEDVDVTDQIITQSQDKAFKPRIEVLEDSESESEDETGNQSSKPVIQEVKSASKPLIQDITSSSKPLIEEISQNTEELTLDIEENKPSLIDEMNEYAVEEESSETDLNDINPDFTPSYDSVQHEHSAQLLQEMKSMDDTNFIKTGVMDPSNVIDSKRPKTNNHPLADWDDSELD</sequence>
<evidence type="ECO:0000313" key="8">
    <source>
        <dbReference type="EMBL" id="VDI44638.1"/>
    </source>
</evidence>
<dbReference type="InterPro" id="IPR032675">
    <property type="entry name" value="LRR_dom_sf"/>
</dbReference>
<evidence type="ECO:0000256" key="4">
    <source>
        <dbReference type="ARBA" id="ARBA00022737"/>
    </source>
</evidence>
<feature type="compositionally biased region" description="Acidic residues" evidence="7">
    <location>
        <begin position="511"/>
        <end position="521"/>
    </location>
</feature>
<feature type="region of interest" description="Disordered" evidence="7">
    <location>
        <begin position="35"/>
        <end position="70"/>
    </location>
</feature>
<dbReference type="OrthoDB" id="1904536at2759"/>
<dbReference type="EMBL" id="UYJE01006283">
    <property type="protein sequence ID" value="VDI44638.1"/>
    <property type="molecule type" value="Genomic_DNA"/>
</dbReference>
<evidence type="ECO:0000256" key="7">
    <source>
        <dbReference type="SAM" id="MobiDB-lite"/>
    </source>
</evidence>
<protein>
    <submittedName>
        <fullName evidence="8">Dynein assembly factor 1, axonemal</fullName>
    </submittedName>
</protein>
<organism evidence="8 9">
    <name type="scientific">Mytilus galloprovincialis</name>
    <name type="common">Mediterranean mussel</name>
    <dbReference type="NCBI Taxonomy" id="29158"/>
    <lineage>
        <taxon>Eukaryota</taxon>
        <taxon>Metazoa</taxon>
        <taxon>Spiralia</taxon>
        <taxon>Lophotrochozoa</taxon>
        <taxon>Mollusca</taxon>
        <taxon>Bivalvia</taxon>
        <taxon>Autobranchia</taxon>
        <taxon>Pteriomorphia</taxon>
        <taxon>Mytilida</taxon>
        <taxon>Mytiloidea</taxon>
        <taxon>Mytilidae</taxon>
        <taxon>Mytilinae</taxon>
        <taxon>Mytilus</taxon>
    </lineage>
</organism>
<evidence type="ECO:0000256" key="5">
    <source>
        <dbReference type="ARBA" id="ARBA00023069"/>
    </source>
</evidence>
<comment type="similarity">
    <text evidence="2">Belongs to the DNAAF1 family.</text>
</comment>
<dbReference type="SMART" id="SM00365">
    <property type="entry name" value="LRR_SD22"/>
    <property type="match status" value="4"/>
</dbReference>
<feature type="region of interest" description="Disordered" evidence="7">
    <location>
        <begin position="562"/>
        <end position="588"/>
    </location>
</feature>
<dbReference type="InterPro" id="IPR050576">
    <property type="entry name" value="Cilia_flagella_integrity"/>
</dbReference>
<dbReference type="FunFam" id="3.80.10.10:FF:000331">
    <property type="entry name" value="Dynein assembly factor 1, axonemal homolog"/>
    <property type="match status" value="1"/>
</dbReference>
<dbReference type="Proteomes" id="UP000596742">
    <property type="component" value="Unassembled WGS sequence"/>
</dbReference>
<dbReference type="Pfam" id="PF14580">
    <property type="entry name" value="LRR_9"/>
    <property type="match status" value="1"/>
</dbReference>
<evidence type="ECO:0000256" key="6">
    <source>
        <dbReference type="ARBA" id="ARBA00023273"/>
    </source>
</evidence>
<feature type="compositionally biased region" description="Low complexity" evidence="7">
    <location>
        <begin position="35"/>
        <end position="44"/>
    </location>
</feature>
<evidence type="ECO:0000313" key="9">
    <source>
        <dbReference type="Proteomes" id="UP000596742"/>
    </source>
</evidence>
<comment type="caution">
    <text evidence="8">The sequence shown here is derived from an EMBL/GenBank/DDBJ whole genome shotgun (WGS) entry which is preliminary data.</text>
</comment>
<comment type="subcellular location">
    <subcellularLocation>
        <location evidence="1">Cell projection</location>
        <location evidence="1">Cilium</location>
    </subcellularLocation>
</comment>
<accession>A0A8B6F5C3</accession>
<keyword evidence="4" id="KW-0677">Repeat</keyword>
<feature type="region of interest" description="Disordered" evidence="7">
    <location>
        <begin position="396"/>
        <end position="461"/>
    </location>
</feature>
<name>A0A8B6F5C3_MYTGA</name>
<dbReference type="PROSITE" id="PS51450">
    <property type="entry name" value="LRR"/>
    <property type="match status" value="4"/>
</dbReference>
<feature type="region of interest" description="Disordered" evidence="7">
    <location>
        <begin position="511"/>
        <end position="540"/>
    </location>
</feature>
<dbReference type="PANTHER" id="PTHR45973">
    <property type="entry name" value="PROTEIN PHOSPHATASE 1 REGULATORY SUBUNIT SDS22-RELATED"/>
    <property type="match status" value="1"/>
</dbReference>
<dbReference type="GO" id="GO:0005930">
    <property type="term" value="C:axoneme"/>
    <property type="evidence" value="ECO:0007669"/>
    <property type="project" value="TreeGrafter"/>
</dbReference>
<dbReference type="AlphaFoldDB" id="A0A8B6F5C3"/>
<evidence type="ECO:0000256" key="3">
    <source>
        <dbReference type="ARBA" id="ARBA00022614"/>
    </source>
</evidence>
<evidence type="ECO:0000256" key="2">
    <source>
        <dbReference type="ARBA" id="ARBA00006453"/>
    </source>
</evidence>
<evidence type="ECO:0000256" key="1">
    <source>
        <dbReference type="ARBA" id="ARBA00004138"/>
    </source>
</evidence>
<feature type="compositionally biased region" description="Acidic residues" evidence="7">
    <location>
        <begin position="440"/>
        <end position="451"/>
    </location>
</feature>
<keyword evidence="3" id="KW-0433">Leucine-rich repeat</keyword>
<feature type="compositionally biased region" description="Basic and acidic residues" evidence="7">
    <location>
        <begin position="45"/>
        <end position="70"/>
    </location>
</feature>
<dbReference type="InterPro" id="IPR001611">
    <property type="entry name" value="Leu-rich_rpt"/>
</dbReference>
<feature type="compositionally biased region" description="Acidic residues" evidence="7">
    <location>
        <begin position="402"/>
        <end position="420"/>
    </location>
</feature>
<gene>
    <name evidence="8" type="ORF">MGAL_10B073219</name>
</gene>
<dbReference type="FunFam" id="3.80.10.10:FF:000166">
    <property type="entry name" value="Dynein assembly factor 1, axonemal"/>
    <property type="match status" value="1"/>
</dbReference>
<dbReference type="GO" id="GO:0035082">
    <property type="term" value="P:axoneme assembly"/>
    <property type="evidence" value="ECO:0007669"/>
    <property type="project" value="TreeGrafter"/>
</dbReference>